<dbReference type="InterPro" id="IPR036397">
    <property type="entry name" value="RNaseH_sf"/>
</dbReference>
<gene>
    <name evidence="1" type="ORF">DIATSA_LOCUS10459</name>
</gene>
<dbReference type="AlphaFoldDB" id="A0A9N9WIE8"/>
<proteinExistence type="predicted"/>
<dbReference type="Proteomes" id="UP001153714">
    <property type="component" value="Chromosome 5"/>
</dbReference>
<sequence>MFQQDSAAAHKAKVTQAWFYTNVPYHWSPDLWPPSSPYCYPLDYIVWGVVEAEVNNEPHNTKDALRKKITAVMTNMNRKELARACRRFRFRLEQVVEANGDYIE</sequence>
<dbReference type="OrthoDB" id="10006939at2759"/>
<reference evidence="1" key="2">
    <citation type="submission" date="2022-10" db="EMBL/GenBank/DDBJ databases">
        <authorList>
            <consortium name="ENA_rothamsted_submissions"/>
            <consortium name="culmorum"/>
            <person name="King R."/>
        </authorList>
    </citation>
    <scope>NUCLEOTIDE SEQUENCE</scope>
</reference>
<protein>
    <submittedName>
        <fullName evidence="1">Uncharacterized protein</fullName>
    </submittedName>
</protein>
<evidence type="ECO:0000313" key="2">
    <source>
        <dbReference type="Proteomes" id="UP001153714"/>
    </source>
</evidence>
<dbReference type="Gene3D" id="3.30.420.10">
    <property type="entry name" value="Ribonuclease H-like superfamily/Ribonuclease H"/>
    <property type="match status" value="1"/>
</dbReference>
<name>A0A9N9WIE8_9NEOP</name>
<dbReference type="PANTHER" id="PTHR47326">
    <property type="entry name" value="TRANSPOSABLE ELEMENT TC3 TRANSPOSASE-LIKE PROTEIN"/>
    <property type="match status" value="1"/>
</dbReference>
<dbReference type="PANTHER" id="PTHR47326:SF1">
    <property type="entry name" value="HTH PSQ-TYPE DOMAIN-CONTAINING PROTEIN"/>
    <property type="match status" value="1"/>
</dbReference>
<dbReference type="EMBL" id="OU893336">
    <property type="protein sequence ID" value="CAG9792978.1"/>
    <property type="molecule type" value="Genomic_DNA"/>
</dbReference>
<dbReference type="GO" id="GO:0003676">
    <property type="term" value="F:nucleic acid binding"/>
    <property type="evidence" value="ECO:0007669"/>
    <property type="project" value="InterPro"/>
</dbReference>
<accession>A0A9N9WIE8</accession>
<reference evidence="1" key="1">
    <citation type="submission" date="2021-12" db="EMBL/GenBank/DDBJ databases">
        <authorList>
            <person name="King R."/>
        </authorList>
    </citation>
    <scope>NUCLEOTIDE SEQUENCE</scope>
</reference>
<keyword evidence="2" id="KW-1185">Reference proteome</keyword>
<evidence type="ECO:0000313" key="1">
    <source>
        <dbReference type="EMBL" id="CAG9792978.1"/>
    </source>
</evidence>
<organism evidence="1 2">
    <name type="scientific">Diatraea saccharalis</name>
    <name type="common">sugarcane borer</name>
    <dbReference type="NCBI Taxonomy" id="40085"/>
    <lineage>
        <taxon>Eukaryota</taxon>
        <taxon>Metazoa</taxon>
        <taxon>Ecdysozoa</taxon>
        <taxon>Arthropoda</taxon>
        <taxon>Hexapoda</taxon>
        <taxon>Insecta</taxon>
        <taxon>Pterygota</taxon>
        <taxon>Neoptera</taxon>
        <taxon>Endopterygota</taxon>
        <taxon>Lepidoptera</taxon>
        <taxon>Glossata</taxon>
        <taxon>Ditrysia</taxon>
        <taxon>Pyraloidea</taxon>
        <taxon>Crambidae</taxon>
        <taxon>Crambinae</taxon>
        <taxon>Diatraea</taxon>
    </lineage>
</organism>